<dbReference type="EC" id="3.2.1.22" evidence="3 7"/>
<sequence length="432" mass="47630">MYRTLPIVAALVNSVVAFSDGVGKLPALGYDTFNAFGCDYNATGVAAQAEIMQKSGLVNAGYNILILDDCYALKQRNATGHMVADPNKFPTGLPAFSAQINKFGMSLAAYGDNGYETCAGYPGSYGRELQDLQTWHSWGMKYLNASKDIPADNITQQNMLGRYERMSNAIAEFAAQTGCTFEFSLCEWGWQQPWIWGRRIAQAWRIDGDIKPYWDALAAIINQASFQYWATDFYSHNDMDILEVGNTGLGTPPGNLTYAEAKSHFTAWALFKSPLIIGTDLTKATNQTLEILGNKDLIKINQDPNVGQSISPFRWGVNPDFSSNASHPAEYWSGNSSYGVVFMILNSQDTTQQMFFNLTESWAIRAGRQYSVYDMWEHNNTGVAVRNMTFALPAHGVAALLLNDAGPEPTSLDGSCAVYYQCSLPNGTYISN</sequence>
<feature type="chain" id="PRO_5042077736" description="Alpha-galactosidase" evidence="8">
    <location>
        <begin position="18"/>
        <end position="432"/>
    </location>
</feature>
<dbReference type="Gene3D" id="2.60.40.1180">
    <property type="entry name" value="Golgi alpha-mannosidase II"/>
    <property type="match status" value="1"/>
</dbReference>
<dbReference type="PRINTS" id="PR00740">
    <property type="entry name" value="GLHYDRLASE27"/>
</dbReference>
<dbReference type="CDD" id="cd14792">
    <property type="entry name" value="GH27"/>
    <property type="match status" value="1"/>
</dbReference>
<dbReference type="Pfam" id="PF16499">
    <property type="entry name" value="Melibiase_2"/>
    <property type="match status" value="1"/>
</dbReference>
<keyword evidence="5 7" id="KW-0378">Hydrolase</keyword>
<dbReference type="SUPFAM" id="SSF51011">
    <property type="entry name" value="Glycosyl hydrolase domain"/>
    <property type="match status" value="1"/>
</dbReference>
<evidence type="ECO:0000259" key="9">
    <source>
        <dbReference type="Pfam" id="PF17801"/>
    </source>
</evidence>
<dbReference type="InterPro" id="IPR013785">
    <property type="entry name" value="Aldolase_TIM"/>
</dbReference>
<dbReference type="Pfam" id="PF17801">
    <property type="entry name" value="Melibiase_C"/>
    <property type="match status" value="1"/>
</dbReference>
<gene>
    <name evidence="10" type="ORF">LTR78_009769</name>
</gene>
<dbReference type="GO" id="GO:0004557">
    <property type="term" value="F:alpha-galactosidase activity"/>
    <property type="evidence" value="ECO:0007669"/>
    <property type="project" value="UniProtKB-EC"/>
</dbReference>
<dbReference type="PANTHER" id="PTHR11452:SF61">
    <property type="entry name" value="ALPHA-GALACTOSIDASE B-RELATED"/>
    <property type="match status" value="1"/>
</dbReference>
<dbReference type="InterPro" id="IPR013780">
    <property type="entry name" value="Glyco_hydro_b"/>
</dbReference>
<keyword evidence="4 8" id="KW-0732">Signal</keyword>
<comment type="similarity">
    <text evidence="2 7">Belongs to the glycosyl hydrolase 27 family.</text>
</comment>
<feature type="signal peptide" evidence="8">
    <location>
        <begin position="1"/>
        <end position="17"/>
    </location>
</feature>
<dbReference type="Proteomes" id="UP001274830">
    <property type="component" value="Unassembled WGS sequence"/>
</dbReference>
<evidence type="ECO:0000256" key="8">
    <source>
        <dbReference type="SAM" id="SignalP"/>
    </source>
</evidence>
<feature type="domain" description="Alpha galactosidase C-terminal" evidence="9">
    <location>
        <begin position="327"/>
        <end position="402"/>
    </location>
</feature>
<evidence type="ECO:0000256" key="2">
    <source>
        <dbReference type="ARBA" id="ARBA00009743"/>
    </source>
</evidence>
<dbReference type="GO" id="GO:0005975">
    <property type="term" value="P:carbohydrate metabolic process"/>
    <property type="evidence" value="ECO:0007669"/>
    <property type="project" value="InterPro"/>
</dbReference>
<dbReference type="Gene3D" id="3.20.20.70">
    <property type="entry name" value="Aldolase class I"/>
    <property type="match status" value="1"/>
</dbReference>
<evidence type="ECO:0000256" key="7">
    <source>
        <dbReference type="RuleBase" id="RU361168"/>
    </source>
</evidence>
<evidence type="ECO:0000256" key="6">
    <source>
        <dbReference type="ARBA" id="ARBA00023295"/>
    </source>
</evidence>
<evidence type="ECO:0000256" key="3">
    <source>
        <dbReference type="ARBA" id="ARBA00012755"/>
    </source>
</evidence>
<evidence type="ECO:0000256" key="5">
    <source>
        <dbReference type="ARBA" id="ARBA00022801"/>
    </source>
</evidence>
<keyword evidence="6 7" id="KW-0326">Glycosidase</keyword>
<evidence type="ECO:0000256" key="1">
    <source>
        <dbReference type="ARBA" id="ARBA00001255"/>
    </source>
</evidence>
<organism evidence="10 11">
    <name type="scientific">Recurvomyces mirabilis</name>
    <dbReference type="NCBI Taxonomy" id="574656"/>
    <lineage>
        <taxon>Eukaryota</taxon>
        <taxon>Fungi</taxon>
        <taxon>Dikarya</taxon>
        <taxon>Ascomycota</taxon>
        <taxon>Pezizomycotina</taxon>
        <taxon>Dothideomycetes</taxon>
        <taxon>Dothideomycetidae</taxon>
        <taxon>Mycosphaerellales</taxon>
        <taxon>Teratosphaeriaceae</taxon>
        <taxon>Recurvomyces</taxon>
    </lineage>
</organism>
<keyword evidence="7" id="KW-1015">Disulfide bond</keyword>
<comment type="caution">
    <text evidence="10">The sequence shown here is derived from an EMBL/GenBank/DDBJ whole genome shotgun (WGS) entry which is preliminary data.</text>
</comment>
<evidence type="ECO:0000313" key="10">
    <source>
        <dbReference type="EMBL" id="KAK3670315.1"/>
    </source>
</evidence>
<evidence type="ECO:0000313" key="11">
    <source>
        <dbReference type="Proteomes" id="UP001274830"/>
    </source>
</evidence>
<dbReference type="InterPro" id="IPR017853">
    <property type="entry name" value="GH"/>
</dbReference>
<protein>
    <recommendedName>
        <fullName evidence="3 7">Alpha-galactosidase</fullName>
        <ecNumber evidence="3 7">3.2.1.22</ecNumber>
    </recommendedName>
    <alternativeName>
        <fullName evidence="7">Melibiase</fullName>
    </alternativeName>
</protein>
<dbReference type="PANTHER" id="PTHR11452">
    <property type="entry name" value="ALPHA-GALACTOSIDASE/ALPHA-N-ACETYLGALACTOSAMINIDASE"/>
    <property type="match status" value="1"/>
</dbReference>
<dbReference type="InterPro" id="IPR041233">
    <property type="entry name" value="Melibiase_C"/>
</dbReference>
<dbReference type="EMBL" id="JAUTXT010000058">
    <property type="protein sequence ID" value="KAK3670315.1"/>
    <property type="molecule type" value="Genomic_DNA"/>
</dbReference>
<evidence type="ECO:0000256" key="4">
    <source>
        <dbReference type="ARBA" id="ARBA00022729"/>
    </source>
</evidence>
<reference evidence="10" key="1">
    <citation type="submission" date="2023-07" db="EMBL/GenBank/DDBJ databases">
        <title>Black Yeasts Isolated from many extreme environments.</title>
        <authorList>
            <person name="Coleine C."/>
            <person name="Stajich J.E."/>
            <person name="Selbmann L."/>
        </authorList>
    </citation>
    <scope>NUCLEOTIDE SEQUENCE</scope>
    <source>
        <strain evidence="10">CCFEE 5485</strain>
    </source>
</reference>
<dbReference type="AlphaFoldDB" id="A0AAE0WIC3"/>
<proteinExistence type="inferred from homology"/>
<dbReference type="InterPro" id="IPR002241">
    <property type="entry name" value="Glyco_hydro_27"/>
</dbReference>
<comment type="catalytic activity">
    <reaction evidence="1 7">
        <text>Hydrolysis of terminal, non-reducing alpha-D-galactose residues in alpha-D-galactosides, including galactose oligosaccharides, galactomannans and galactolipids.</text>
        <dbReference type="EC" id="3.2.1.22"/>
    </reaction>
</comment>
<keyword evidence="11" id="KW-1185">Reference proteome</keyword>
<dbReference type="SUPFAM" id="SSF51445">
    <property type="entry name" value="(Trans)glycosidases"/>
    <property type="match status" value="1"/>
</dbReference>
<name>A0AAE0WIC3_9PEZI</name>
<accession>A0AAE0WIC3</accession>